<reference evidence="1" key="1">
    <citation type="submission" date="2021-12" db="EMBL/GenBank/DDBJ databases">
        <authorList>
            <person name="Li Y."/>
        </authorList>
    </citation>
    <scope>NUCLEOTIDE SEQUENCE</scope>
    <source>
        <strain evidence="1">DKSPLA3</strain>
    </source>
</reference>
<evidence type="ECO:0000313" key="2">
    <source>
        <dbReference type="Proteomes" id="UP001139089"/>
    </source>
</evidence>
<sequence>MSRLDFTDPAVLDALAAALTAAGVDGIEITQSSRTLRLVVAGEPPRATVHRDASPAAAAAADIVAAPMAGLLDLRTVPSDLPRTVRAGEILACLRVGPVLVPVRAMKACTVMRCLCDADALVGFGDPLFDIKARP</sequence>
<dbReference type="RefSeq" id="WP_231814084.1">
    <property type="nucleotide sequence ID" value="NZ_JAJOZR010000006.1"/>
</dbReference>
<dbReference type="InterPro" id="IPR011053">
    <property type="entry name" value="Single_hybrid_motif"/>
</dbReference>
<dbReference type="Proteomes" id="UP001139089">
    <property type="component" value="Unassembled WGS sequence"/>
</dbReference>
<dbReference type="AlphaFoldDB" id="A0A9X1NQQ6"/>
<dbReference type="SUPFAM" id="SSF51230">
    <property type="entry name" value="Single hybrid motif"/>
    <property type="match status" value="1"/>
</dbReference>
<gene>
    <name evidence="1" type="ORF">LRX75_10360</name>
</gene>
<accession>A0A9X1NQQ6</accession>
<dbReference type="Gene3D" id="2.40.50.100">
    <property type="match status" value="1"/>
</dbReference>
<proteinExistence type="predicted"/>
<comment type="caution">
    <text evidence="1">The sequence shown here is derived from an EMBL/GenBank/DDBJ whole genome shotgun (WGS) entry which is preliminary data.</text>
</comment>
<evidence type="ECO:0000313" key="1">
    <source>
        <dbReference type="EMBL" id="MCD7109447.1"/>
    </source>
</evidence>
<name>A0A9X1NQQ6_9HYPH</name>
<protein>
    <submittedName>
        <fullName evidence="1">Acetyl-CoA carboxylase</fullName>
    </submittedName>
</protein>
<dbReference type="EMBL" id="JAJOZR010000006">
    <property type="protein sequence ID" value="MCD7109447.1"/>
    <property type="molecule type" value="Genomic_DNA"/>
</dbReference>
<organism evidence="1 2">
    <name type="scientific">Rhizobium quercicola</name>
    <dbReference type="NCBI Taxonomy" id="2901226"/>
    <lineage>
        <taxon>Bacteria</taxon>
        <taxon>Pseudomonadati</taxon>
        <taxon>Pseudomonadota</taxon>
        <taxon>Alphaproteobacteria</taxon>
        <taxon>Hyphomicrobiales</taxon>
        <taxon>Rhizobiaceae</taxon>
        <taxon>Rhizobium/Agrobacterium group</taxon>
        <taxon>Rhizobium</taxon>
    </lineage>
</organism>
<keyword evidence="2" id="KW-1185">Reference proteome</keyword>